<dbReference type="AlphaFoldDB" id="A0AAV2HI39"/>
<accession>A0AAV2HI39</accession>
<dbReference type="PANTHER" id="PTHR11538:SF26">
    <property type="entry name" value="FERREDOXIN-FOLD ANTICODON-BINDING DOMAIN-CONTAINING PROTEIN 1"/>
    <property type="match status" value="1"/>
</dbReference>
<dbReference type="InterPro" id="IPR019446">
    <property type="entry name" value="BMT5-like"/>
</dbReference>
<protein>
    <recommendedName>
        <fullName evidence="2">FDX-ACB domain-containing protein</fullName>
    </recommendedName>
</protein>
<dbReference type="SMART" id="SM00896">
    <property type="entry name" value="FDX-ACB"/>
    <property type="match status" value="1"/>
</dbReference>
<feature type="region of interest" description="Disordered" evidence="1">
    <location>
        <begin position="382"/>
        <end position="422"/>
    </location>
</feature>
<comment type="caution">
    <text evidence="3">The sequence shown here is derived from an EMBL/GenBank/DDBJ whole genome shotgun (WGS) entry which is preliminary data.</text>
</comment>
<dbReference type="GO" id="GO:0005737">
    <property type="term" value="C:cytoplasm"/>
    <property type="evidence" value="ECO:0007669"/>
    <property type="project" value="TreeGrafter"/>
</dbReference>
<evidence type="ECO:0000256" key="1">
    <source>
        <dbReference type="SAM" id="MobiDB-lite"/>
    </source>
</evidence>
<dbReference type="Pfam" id="PF03147">
    <property type="entry name" value="FDX-ACB"/>
    <property type="match status" value="1"/>
</dbReference>
<dbReference type="EMBL" id="CAXITT010000150">
    <property type="protein sequence ID" value="CAL1533716.1"/>
    <property type="molecule type" value="Genomic_DNA"/>
</dbReference>
<evidence type="ECO:0000313" key="4">
    <source>
        <dbReference type="Proteomes" id="UP001497497"/>
    </source>
</evidence>
<dbReference type="SUPFAM" id="SSF54991">
    <property type="entry name" value="Anticodon-binding domain of PheRS"/>
    <property type="match status" value="1"/>
</dbReference>
<feature type="domain" description="FDX-ACB" evidence="2">
    <location>
        <begin position="667"/>
        <end position="758"/>
    </location>
</feature>
<feature type="compositionally biased region" description="Basic and acidic residues" evidence="1">
    <location>
        <begin position="405"/>
        <end position="418"/>
    </location>
</feature>
<dbReference type="Proteomes" id="UP001497497">
    <property type="component" value="Unassembled WGS sequence"/>
</dbReference>
<dbReference type="GO" id="GO:0070475">
    <property type="term" value="P:rRNA base methylation"/>
    <property type="evidence" value="ECO:0007669"/>
    <property type="project" value="InterPro"/>
</dbReference>
<evidence type="ECO:0000259" key="2">
    <source>
        <dbReference type="PROSITE" id="PS51447"/>
    </source>
</evidence>
<proteinExistence type="predicted"/>
<dbReference type="Gene3D" id="3.30.70.380">
    <property type="entry name" value="Ferrodoxin-fold anticodon-binding domain"/>
    <property type="match status" value="1"/>
</dbReference>
<evidence type="ECO:0000313" key="3">
    <source>
        <dbReference type="EMBL" id="CAL1533716.1"/>
    </source>
</evidence>
<sequence>MDSPCEGHILLVGDGDFSFTVSLLKHTSVVGNQITTSNLETPETIQQHKQAAENMTALMNMSATVLLETDACELHTHPVINKKYYHRIIFNFPLADRHNIKKNRSLLADFFFSCSQILAENGQVMVTLCKGQGGTPADQPLRSWHDSWQVLAMATNAGFILTRAVPFNDSLYPGYHSVGFRFQDKSFNTEGALTHIFEKADIVSVQDDFRGRGVFSLDDGTFSCSQYIADKLSRNLLLEESNPLCLVRRGLEKSFKVHMNANLVHDKQAWCVVEGHQSKIVLRSDQLAAEGKRETLQNDVDLSIGGSLERMKEKKNEANICTMMKDQRTLELKHGVENGSQENVSPTQDASSHASLFLQRLIPGNPESVYILIKNMNSLSERETDGVIPEPGLDQQNSPSILSEDTSHDGTRTELKTEEDSDMVDDIRDTNRVHHYRTSLLENLEMLFTLTDGSETGGSGGSAACNPADHVQSLTTASSCVLMSGQCLAVCSIQPDLVPLQHEMIIVQKLSGGELKDEQLTRSSESPAFTKSTDGLVNSNIPEYELASSCILSALHGSNLFSGFILSLQVSSSNSDVIEMNKSDYLNNIKFINIQPAGDEVDGRSIGIVLNVTRGGNMFCVCLIKLDAIVANICCIMDPRLLYSSSSKFTQQFREGEFPKKLSPFSLYPMKFAHDLSFWENGDFAESELYEIIRCAAGDLVVKVTLIDLYNDASTGRFSRCYRLHFLSHDRALSYLTSWKLQSVIRMSVAHKLKITLR</sequence>
<reference evidence="3 4" key="1">
    <citation type="submission" date="2024-04" db="EMBL/GenBank/DDBJ databases">
        <authorList>
            <consortium name="Genoscope - CEA"/>
            <person name="William W."/>
        </authorList>
    </citation>
    <scope>NUCLEOTIDE SEQUENCE [LARGE SCALE GENOMIC DNA]</scope>
</reference>
<name>A0AAV2HI39_LYMST</name>
<dbReference type="InterPro" id="IPR005121">
    <property type="entry name" value="Fdx_antiC-bd"/>
</dbReference>
<feature type="compositionally biased region" description="Polar residues" evidence="1">
    <location>
        <begin position="394"/>
        <end position="404"/>
    </location>
</feature>
<dbReference type="PANTHER" id="PTHR11538">
    <property type="entry name" value="PHENYLALANYL-TRNA SYNTHETASE"/>
    <property type="match status" value="1"/>
</dbReference>
<dbReference type="PROSITE" id="PS51447">
    <property type="entry name" value="FDX_ACB"/>
    <property type="match status" value="1"/>
</dbReference>
<organism evidence="3 4">
    <name type="scientific">Lymnaea stagnalis</name>
    <name type="common">Great pond snail</name>
    <name type="synonym">Helix stagnalis</name>
    <dbReference type="NCBI Taxonomy" id="6523"/>
    <lineage>
        <taxon>Eukaryota</taxon>
        <taxon>Metazoa</taxon>
        <taxon>Spiralia</taxon>
        <taxon>Lophotrochozoa</taxon>
        <taxon>Mollusca</taxon>
        <taxon>Gastropoda</taxon>
        <taxon>Heterobranchia</taxon>
        <taxon>Euthyneura</taxon>
        <taxon>Panpulmonata</taxon>
        <taxon>Hygrophila</taxon>
        <taxon>Lymnaeoidea</taxon>
        <taxon>Lymnaeidae</taxon>
        <taxon>Lymnaea</taxon>
    </lineage>
</organism>
<dbReference type="GO" id="GO:0070042">
    <property type="term" value="F:rRNA (uridine-N3-)-methyltransferase activity"/>
    <property type="evidence" value="ECO:0007669"/>
    <property type="project" value="InterPro"/>
</dbReference>
<dbReference type="InterPro" id="IPR036690">
    <property type="entry name" value="Fdx_antiC-bd_sf"/>
</dbReference>
<keyword evidence="4" id="KW-1185">Reference proteome</keyword>
<gene>
    <name evidence="3" type="ORF">GSLYS_00007676001</name>
</gene>
<dbReference type="Pfam" id="PF10354">
    <property type="entry name" value="BMT5-like"/>
    <property type="match status" value="1"/>
</dbReference>